<comment type="caution">
    <text evidence="2">The sequence shown here is derived from an EMBL/GenBank/DDBJ whole genome shotgun (WGS) entry which is preliminary data.</text>
</comment>
<dbReference type="EMBL" id="VJMJ01000118">
    <property type="protein sequence ID" value="KAF0734093.1"/>
    <property type="molecule type" value="Genomic_DNA"/>
</dbReference>
<name>A0A6G0X2I8_9STRA</name>
<reference evidence="2 3" key="1">
    <citation type="submission" date="2019-07" db="EMBL/GenBank/DDBJ databases">
        <title>Genomics analysis of Aphanomyces spp. identifies a new class of oomycete effector associated with host adaptation.</title>
        <authorList>
            <person name="Gaulin E."/>
        </authorList>
    </citation>
    <scope>NUCLEOTIDE SEQUENCE [LARGE SCALE GENOMIC DNA]</scope>
    <source>
        <strain evidence="2 3">ATCC 201684</strain>
    </source>
</reference>
<accession>A0A6G0X2I8</accession>
<protein>
    <submittedName>
        <fullName evidence="2">Uncharacterized protein</fullName>
    </submittedName>
</protein>
<evidence type="ECO:0000313" key="2">
    <source>
        <dbReference type="EMBL" id="KAF0734093.1"/>
    </source>
</evidence>
<dbReference type="AlphaFoldDB" id="A0A6G0X2I8"/>
<dbReference type="Proteomes" id="UP000481153">
    <property type="component" value="Unassembled WGS sequence"/>
</dbReference>
<evidence type="ECO:0000256" key="1">
    <source>
        <dbReference type="SAM" id="MobiDB-lite"/>
    </source>
</evidence>
<sequence>MRRCTLSRGGGGDEELSKGGDLVTLDSHARTACLRCIRDWPSQNHWAVSSFAFTRVIVHMNDLCVGHLKNLKKPQVKMAMLDAPTRRPF</sequence>
<feature type="region of interest" description="Disordered" evidence="1">
    <location>
        <begin position="1"/>
        <end position="20"/>
    </location>
</feature>
<gene>
    <name evidence="2" type="ORF">Ae201684_009262</name>
</gene>
<proteinExistence type="predicted"/>
<organism evidence="2 3">
    <name type="scientific">Aphanomyces euteiches</name>
    <dbReference type="NCBI Taxonomy" id="100861"/>
    <lineage>
        <taxon>Eukaryota</taxon>
        <taxon>Sar</taxon>
        <taxon>Stramenopiles</taxon>
        <taxon>Oomycota</taxon>
        <taxon>Saprolegniomycetes</taxon>
        <taxon>Saprolegniales</taxon>
        <taxon>Verrucalvaceae</taxon>
        <taxon>Aphanomyces</taxon>
    </lineage>
</organism>
<evidence type="ECO:0000313" key="3">
    <source>
        <dbReference type="Proteomes" id="UP000481153"/>
    </source>
</evidence>
<keyword evidence="3" id="KW-1185">Reference proteome</keyword>